<proteinExistence type="predicted"/>
<dbReference type="InterPro" id="IPR041049">
    <property type="entry name" value="DUF5615"/>
</dbReference>
<dbReference type="EMBL" id="LXQD01000098">
    <property type="protein sequence ID" value="RCJ38320.1"/>
    <property type="molecule type" value="Genomic_DNA"/>
</dbReference>
<evidence type="ECO:0000313" key="3">
    <source>
        <dbReference type="Proteomes" id="UP000252107"/>
    </source>
</evidence>
<dbReference type="AlphaFoldDB" id="A0A367RRH5"/>
<keyword evidence="3" id="KW-1185">Reference proteome</keyword>
<dbReference type="Proteomes" id="UP000252107">
    <property type="component" value="Unassembled WGS sequence"/>
</dbReference>
<comment type="caution">
    <text evidence="2">The sequence shown here is derived from an EMBL/GenBank/DDBJ whole genome shotgun (WGS) entry which is preliminary data.</text>
</comment>
<sequence length="123" mass="13654">MLILLDENLLSKKLKKPFVDAGHSVQNVEDMSWRGVKDRELLALADSYPFDVFVTSDKNLPYQQNFQAIKLRVVVLNTASTRPDYLLPLMIQVSGLLSFLPSSSVTLINDAGEVTPFNLGGSK</sequence>
<reference evidence="2" key="1">
    <citation type="submission" date="2016-04" db="EMBL/GenBank/DDBJ databases">
        <authorList>
            <person name="Tabuchi Yagui T.R."/>
        </authorList>
    </citation>
    <scope>NUCLEOTIDE SEQUENCE [LARGE SCALE GENOMIC DNA]</scope>
    <source>
        <strain evidence="2">NIES-26</strain>
    </source>
</reference>
<protein>
    <recommendedName>
        <fullName evidence="1">DUF5615 domain-containing protein</fullName>
    </recommendedName>
</protein>
<dbReference type="Pfam" id="PF18480">
    <property type="entry name" value="DUF5615"/>
    <property type="match status" value="1"/>
</dbReference>
<feature type="domain" description="DUF5615" evidence="1">
    <location>
        <begin position="1"/>
        <end position="95"/>
    </location>
</feature>
<organism evidence="2 3">
    <name type="scientific">Nostoc minutum NIES-26</name>
    <dbReference type="NCBI Taxonomy" id="1844469"/>
    <lineage>
        <taxon>Bacteria</taxon>
        <taxon>Bacillati</taxon>
        <taxon>Cyanobacteriota</taxon>
        <taxon>Cyanophyceae</taxon>
        <taxon>Nostocales</taxon>
        <taxon>Nostocaceae</taxon>
        <taxon>Nostoc</taxon>
    </lineage>
</organism>
<name>A0A367RRH5_9NOSO</name>
<evidence type="ECO:0000259" key="1">
    <source>
        <dbReference type="Pfam" id="PF18480"/>
    </source>
</evidence>
<accession>A0A367RRH5</accession>
<evidence type="ECO:0000313" key="2">
    <source>
        <dbReference type="EMBL" id="RCJ38320.1"/>
    </source>
</evidence>
<gene>
    <name evidence="2" type="ORF">A6770_13285</name>
</gene>